<dbReference type="InterPro" id="IPR009057">
    <property type="entry name" value="Homeodomain-like_sf"/>
</dbReference>
<organism evidence="8 9">
    <name type="scientific">Rhizophagus clarus</name>
    <dbReference type="NCBI Taxonomy" id="94130"/>
    <lineage>
        <taxon>Eukaryota</taxon>
        <taxon>Fungi</taxon>
        <taxon>Fungi incertae sedis</taxon>
        <taxon>Mucoromycota</taxon>
        <taxon>Glomeromycotina</taxon>
        <taxon>Glomeromycetes</taxon>
        <taxon>Glomerales</taxon>
        <taxon>Glomeraceae</taxon>
        <taxon>Rhizophagus</taxon>
    </lineage>
</organism>
<evidence type="ECO:0000259" key="7">
    <source>
        <dbReference type="Pfam" id="PF04218"/>
    </source>
</evidence>
<dbReference type="SUPFAM" id="SSF46689">
    <property type="entry name" value="Homeodomain-like"/>
    <property type="match status" value="1"/>
</dbReference>
<feature type="domain" description="DDE-1" evidence="5">
    <location>
        <begin position="195"/>
        <end position="364"/>
    </location>
</feature>
<name>A0A8H3QWH7_9GLOM</name>
<dbReference type="Pfam" id="PF03221">
    <property type="entry name" value="HTH_Tnp_Tc5"/>
    <property type="match status" value="1"/>
</dbReference>
<dbReference type="InterPro" id="IPR006600">
    <property type="entry name" value="HTH_CenpB_DNA-bd_dom"/>
</dbReference>
<evidence type="ECO:0000256" key="4">
    <source>
        <dbReference type="SAM" id="MobiDB-lite"/>
    </source>
</evidence>
<comment type="caution">
    <text evidence="8">The sequence shown here is derived from an EMBL/GenBank/DDBJ whole genome shotgun (WGS) entry which is preliminary data.</text>
</comment>
<feature type="region of interest" description="Disordered" evidence="4">
    <location>
        <begin position="1"/>
        <end position="20"/>
    </location>
</feature>
<evidence type="ECO:0000259" key="5">
    <source>
        <dbReference type="Pfam" id="PF03184"/>
    </source>
</evidence>
<dbReference type="Pfam" id="PF04218">
    <property type="entry name" value="CENP-B_N"/>
    <property type="match status" value="1"/>
</dbReference>
<evidence type="ECO:0000256" key="1">
    <source>
        <dbReference type="ARBA" id="ARBA00004123"/>
    </source>
</evidence>
<evidence type="ECO:0000313" key="9">
    <source>
        <dbReference type="Proteomes" id="UP000615446"/>
    </source>
</evidence>
<evidence type="ECO:0000259" key="6">
    <source>
        <dbReference type="Pfam" id="PF03221"/>
    </source>
</evidence>
<dbReference type="InterPro" id="IPR004875">
    <property type="entry name" value="DDE_SF_endonuclease_dom"/>
</dbReference>
<evidence type="ECO:0000313" key="8">
    <source>
        <dbReference type="EMBL" id="GES94042.1"/>
    </source>
</evidence>
<dbReference type="AlphaFoldDB" id="A0A8H3QWH7"/>
<dbReference type="GO" id="GO:0003677">
    <property type="term" value="F:DNA binding"/>
    <property type="evidence" value="ECO:0007669"/>
    <property type="project" value="UniProtKB-KW"/>
</dbReference>
<dbReference type="InterPro" id="IPR007889">
    <property type="entry name" value="HTH_Psq"/>
</dbReference>
<reference evidence="8" key="1">
    <citation type="submission" date="2019-10" db="EMBL/GenBank/DDBJ databases">
        <title>Conservation and host-specific expression of non-tandemly repeated heterogenous ribosome RNA gene in arbuscular mycorrhizal fungi.</title>
        <authorList>
            <person name="Maeda T."/>
            <person name="Kobayashi Y."/>
            <person name="Nakagawa T."/>
            <person name="Ezawa T."/>
            <person name="Yamaguchi K."/>
            <person name="Bino T."/>
            <person name="Nishimoto Y."/>
            <person name="Shigenobu S."/>
            <person name="Kawaguchi M."/>
        </authorList>
    </citation>
    <scope>NUCLEOTIDE SEQUENCE</scope>
    <source>
        <strain evidence="8">HR1</strain>
    </source>
</reference>
<dbReference type="PANTHER" id="PTHR19303">
    <property type="entry name" value="TRANSPOSON"/>
    <property type="match status" value="1"/>
</dbReference>
<feature type="compositionally biased region" description="Acidic residues" evidence="4">
    <location>
        <begin position="403"/>
        <end position="468"/>
    </location>
</feature>
<protein>
    <submittedName>
        <fullName evidence="8">Pogo transposable element with KRAB domain</fullName>
    </submittedName>
</protein>
<keyword evidence="2" id="KW-0238">DNA-binding</keyword>
<dbReference type="Pfam" id="PF03184">
    <property type="entry name" value="DDE_1"/>
    <property type="match status" value="1"/>
</dbReference>
<accession>A0A8H3QWH7</accession>
<keyword evidence="3" id="KW-0539">Nucleus</keyword>
<evidence type="ECO:0000256" key="2">
    <source>
        <dbReference type="ARBA" id="ARBA00023125"/>
    </source>
</evidence>
<dbReference type="PANTHER" id="PTHR19303:SF74">
    <property type="entry name" value="POGO TRANSPOSABLE ELEMENT WITH KRAB DOMAIN"/>
    <property type="match status" value="1"/>
</dbReference>
<feature type="domain" description="HTH psq-type" evidence="7">
    <location>
        <begin position="17"/>
        <end position="66"/>
    </location>
</feature>
<dbReference type="Gene3D" id="1.10.10.60">
    <property type="entry name" value="Homeodomain-like"/>
    <property type="match status" value="2"/>
</dbReference>
<sequence>MGPRANKKSNRSTVTEKKRRQWNAHEKIAIIMYHENGHSKNKTAVKFNIQTKQLRDWISKKLQLLQAQPGVKRLNIGAKPKYPALETALVAWVKEKRKNQNAVTRSMIQVKAQALALSNRRRTTIAQCLPDDLIEKQQAFLAFIMYRRIQHDYPLAYIGNMDETPVSFDLPANITVDELGARSVSIRTTGHERSNFTVVLTCMADGTKLPPLIIFKIKNILRGNFPPEVIIRANKKGWMNENEMLYWIENVWAKRERFSNPQSLLVLDSFSAHIVDSIKRRFGEKKTNIAIIPRGLTSRLQPLDVSVNKSFKSKMRRYYNEWMAETIKELTPTGKFRRPSYETVAHWVKDSWDAVDVNLIQRSFKCCGISNKRDGTEDDWIFNYDRLKQNNQLNDEVVVLSDKEDESDGEYENDEDEEYDDEEEEDNEYEDDDDDDEEEEEEEEEDECDEEEEESEYREEEDGYDDEYFGYYEQGTNYVNIWE</sequence>
<feature type="domain" description="HTH CENPB-type" evidence="6">
    <location>
        <begin position="82"/>
        <end position="118"/>
    </location>
</feature>
<dbReference type="InterPro" id="IPR050863">
    <property type="entry name" value="CenT-Element_Derived"/>
</dbReference>
<feature type="region of interest" description="Disordered" evidence="4">
    <location>
        <begin position="400"/>
        <end position="474"/>
    </location>
</feature>
<dbReference type="OrthoDB" id="2423006at2759"/>
<dbReference type="Proteomes" id="UP000615446">
    <property type="component" value="Unassembled WGS sequence"/>
</dbReference>
<feature type="compositionally biased region" description="Basic residues" evidence="4">
    <location>
        <begin position="1"/>
        <end position="10"/>
    </location>
</feature>
<gene>
    <name evidence="8" type="ORF">RCL2_002078400</name>
</gene>
<proteinExistence type="predicted"/>
<dbReference type="EMBL" id="BLAL01000229">
    <property type="protein sequence ID" value="GES94042.1"/>
    <property type="molecule type" value="Genomic_DNA"/>
</dbReference>
<comment type="subcellular location">
    <subcellularLocation>
        <location evidence="1">Nucleus</location>
    </subcellularLocation>
</comment>
<dbReference type="GO" id="GO:0005634">
    <property type="term" value="C:nucleus"/>
    <property type="evidence" value="ECO:0007669"/>
    <property type="project" value="UniProtKB-SubCell"/>
</dbReference>
<evidence type="ECO:0000256" key="3">
    <source>
        <dbReference type="ARBA" id="ARBA00023242"/>
    </source>
</evidence>